<evidence type="ECO:0000259" key="1">
    <source>
        <dbReference type="Pfam" id="PF25912"/>
    </source>
</evidence>
<sequence>MTTVTNLPRRPLAPPDVAELNGDDRIDVAPYGGVRDDGVRIYAVKLAVDDTAYALGFDDATEQWEHLLTVDAADLSAADDQLDTVLDEWAVETYGGSFDVVKPIG</sequence>
<dbReference type="InterPro" id="IPR058270">
    <property type="entry name" value="DUF7964"/>
</dbReference>
<evidence type="ECO:0000313" key="2">
    <source>
        <dbReference type="EMBL" id="MBX0321590.1"/>
    </source>
</evidence>
<accession>A0AAW4PM13</accession>
<dbReference type="Pfam" id="PF25912">
    <property type="entry name" value="DUF7964"/>
    <property type="match status" value="1"/>
</dbReference>
<protein>
    <recommendedName>
        <fullName evidence="1">DUF7964 domain-containing protein</fullName>
    </recommendedName>
</protein>
<dbReference type="AlphaFoldDB" id="A0AAW4PM13"/>
<reference evidence="2 3" key="1">
    <citation type="submission" date="2021-06" db="EMBL/GenBank/DDBJ databases">
        <title>Halomicroarcula sp. a new haloarchaeum isolated from saline soil.</title>
        <authorList>
            <person name="Duran-Viseras A."/>
            <person name="Sanchez-Porro C."/>
            <person name="Ventosa A."/>
        </authorList>
    </citation>
    <scope>NUCLEOTIDE SEQUENCE [LARGE SCALE GENOMIC DNA]</scope>
    <source>
        <strain evidence="2 3">F13</strain>
    </source>
</reference>
<dbReference type="EMBL" id="RKLR01000001">
    <property type="protein sequence ID" value="MBX0321590.1"/>
    <property type="molecule type" value="Genomic_DNA"/>
</dbReference>
<dbReference type="RefSeq" id="WP_220616607.1">
    <property type="nucleotide sequence ID" value="NZ_RKLR01000001.1"/>
</dbReference>
<gene>
    <name evidence="2" type="ORF">EGH21_00970</name>
</gene>
<keyword evidence="3" id="KW-1185">Reference proteome</keyword>
<proteinExistence type="predicted"/>
<name>A0AAW4PM13_9EURY</name>
<feature type="domain" description="DUF7964" evidence="1">
    <location>
        <begin position="4"/>
        <end position="88"/>
    </location>
</feature>
<dbReference type="Proteomes" id="UP001430377">
    <property type="component" value="Unassembled WGS sequence"/>
</dbReference>
<organism evidence="2 3">
    <name type="scientific">Haloarcula rubra</name>
    <dbReference type="NCBI Taxonomy" id="2487747"/>
    <lineage>
        <taxon>Archaea</taxon>
        <taxon>Methanobacteriati</taxon>
        <taxon>Methanobacteriota</taxon>
        <taxon>Stenosarchaea group</taxon>
        <taxon>Halobacteria</taxon>
        <taxon>Halobacteriales</taxon>
        <taxon>Haloarculaceae</taxon>
        <taxon>Haloarcula</taxon>
    </lineage>
</organism>
<evidence type="ECO:0000313" key="3">
    <source>
        <dbReference type="Proteomes" id="UP001430377"/>
    </source>
</evidence>
<comment type="caution">
    <text evidence="2">The sequence shown here is derived from an EMBL/GenBank/DDBJ whole genome shotgun (WGS) entry which is preliminary data.</text>
</comment>